<feature type="domain" description="CN hydrolase" evidence="1">
    <location>
        <begin position="16"/>
        <end position="273"/>
    </location>
</feature>
<dbReference type="InterPro" id="IPR036526">
    <property type="entry name" value="C-N_Hydrolase_sf"/>
</dbReference>
<dbReference type="SUPFAM" id="SSF56317">
    <property type="entry name" value="Carbon-nitrogen hydrolase"/>
    <property type="match status" value="1"/>
</dbReference>
<dbReference type="CDD" id="cd07574">
    <property type="entry name" value="nitrilase_Rim1_like"/>
    <property type="match status" value="1"/>
</dbReference>
<dbReference type="Proteomes" id="UP000029392">
    <property type="component" value="Unassembled WGS sequence"/>
</dbReference>
<comment type="caution">
    <text evidence="2">The sequence shown here is derived from an EMBL/GenBank/DDBJ whole genome shotgun (WGS) entry which is preliminary data.</text>
</comment>
<dbReference type="InterPro" id="IPR003010">
    <property type="entry name" value="C-N_Hydrolase"/>
</dbReference>
<reference evidence="2 3" key="1">
    <citation type="submission" date="2013-09" db="EMBL/GenBank/DDBJ databases">
        <title>Genome sequencing of Arenimonas malthae.</title>
        <authorList>
            <person name="Chen F."/>
            <person name="Wang G."/>
        </authorList>
    </citation>
    <scope>NUCLEOTIDE SEQUENCE [LARGE SCALE GENOMIC DNA]</scope>
    <source>
        <strain evidence="2 3">CC-JY-1</strain>
    </source>
</reference>
<dbReference type="PANTHER" id="PTHR23088:SF50">
    <property type="entry name" value="HYDROLASE YHCX"/>
    <property type="match status" value="1"/>
</dbReference>
<proteinExistence type="predicted"/>
<dbReference type="Pfam" id="PF00795">
    <property type="entry name" value="CN_hydrolase"/>
    <property type="match status" value="1"/>
</dbReference>
<sequence length="304" mass="33159">MAQPLPTVPGQPPARVRVAVVQYGQRRVSGFDEFAAQVEEHVRVAADYGSDFVLFPELFTLQLLSAEPRMLSPAEAIERLSEHTPAFTALLVRLATQYHVHVIGGTHPTRTEEGTLRNPCFIATRDGVLHRRDKLHITPSEQGSWAVGGGDAADVLVTDAGPIGIMVCYDSEFPELGRHLADQGALVLFVPYCTDVRSGHLRVRYSCQARAVENQVYVVAAGNVGHCPGVANFDIQYAQSGVYTPCDFPFPPEGIAAEASAQVEQMLFADLDLAALLEARRNGTVKNLIDRRPGLYAQWRGEAP</sequence>
<dbReference type="EMBL" id="AVCH01000012">
    <property type="protein sequence ID" value="KFN52012.1"/>
    <property type="molecule type" value="Genomic_DNA"/>
</dbReference>
<accession>A0A091BKH7</accession>
<keyword evidence="3" id="KW-1185">Reference proteome</keyword>
<organism evidence="2 3">
    <name type="scientific">Arenimonas malthae CC-JY-1</name>
    <dbReference type="NCBI Taxonomy" id="1384054"/>
    <lineage>
        <taxon>Bacteria</taxon>
        <taxon>Pseudomonadati</taxon>
        <taxon>Pseudomonadota</taxon>
        <taxon>Gammaproteobacteria</taxon>
        <taxon>Lysobacterales</taxon>
        <taxon>Lysobacteraceae</taxon>
        <taxon>Arenimonas</taxon>
    </lineage>
</organism>
<dbReference type="PANTHER" id="PTHR23088">
    <property type="entry name" value="NITRILASE-RELATED"/>
    <property type="match status" value="1"/>
</dbReference>
<name>A0A091BKH7_9GAMM</name>
<gene>
    <name evidence="2" type="ORF">N790_13020</name>
</gene>
<protein>
    <recommendedName>
        <fullName evidence="1">CN hydrolase domain-containing protein</fullName>
    </recommendedName>
</protein>
<dbReference type="OrthoDB" id="9811121at2"/>
<evidence type="ECO:0000313" key="3">
    <source>
        <dbReference type="Proteomes" id="UP000029392"/>
    </source>
</evidence>
<dbReference type="PATRIC" id="fig|1384054.3.peg.324"/>
<dbReference type="eggNOG" id="COG0388">
    <property type="taxonomic scope" value="Bacteria"/>
</dbReference>
<dbReference type="Gene3D" id="3.60.110.10">
    <property type="entry name" value="Carbon-nitrogen hydrolase"/>
    <property type="match status" value="1"/>
</dbReference>
<dbReference type="STRING" id="1384054.N790_13020"/>
<dbReference type="RefSeq" id="WP_052385594.1">
    <property type="nucleotide sequence ID" value="NZ_AVCH01000012.1"/>
</dbReference>
<dbReference type="AlphaFoldDB" id="A0A091BKH7"/>
<evidence type="ECO:0000313" key="2">
    <source>
        <dbReference type="EMBL" id="KFN52012.1"/>
    </source>
</evidence>
<evidence type="ECO:0000259" key="1">
    <source>
        <dbReference type="PROSITE" id="PS50263"/>
    </source>
</evidence>
<dbReference type="PROSITE" id="PS50263">
    <property type="entry name" value="CN_HYDROLASE"/>
    <property type="match status" value="1"/>
</dbReference>